<accession>A0A423W9Y0</accession>
<reference evidence="2 3" key="1">
    <citation type="submission" date="2015-09" db="EMBL/GenBank/DDBJ databases">
        <title>Host preference determinants of Valsa canker pathogens revealed by comparative genomics.</title>
        <authorList>
            <person name="Yin Z."/>
            <person name="Huang L."/>
        </authorList>
    </citation>
    <scope>NUCLEOTIDE SEQUENCE [LARGE SCALE GENOMIC DNA]</scope>
    <source>
        <strain evidence="2 3">YSFL</strain>
    </source>
</reference>
<comment type="caution">
    <text evidence="2">The sequence shown here is derived from an EMBL/GenBank/DDBJ whole genome shotgun (WGS) entry which is preliminary data.</text>
</comment>
<name>A0A423W9Y0_CYTCH</name>
<keyword evidence="3" id="KW-1185">Reference proteome</keyword>
<dbReference type="Proteomes" id="UP000284375">
    <property type="component" value="Unassembled WGS sequence"/>
</dbReference>
<protein>
    <submittedName>
        <fullName evidence="2">Uncharacterized protein</fullName>
    </submittedName>
</protein>
<evidence type="ECO:0000313" key="3">
    <source>
        <dbReference type="Proteomes" id="UP000284375"/>
    </source>
</evidence>
<evidence type="ECO:0000256" key="1">
    <source>
        <dbReference type="SAM" id="SignalP"/>
    </source>
</evidence>
<dbReference type="OrthoDB" id="291007at2759"/>
<proteinExistence type="predicted"/>
<organism evidence="2 3">
    <name type="scientific">Cytospora chrysosperma</name>
    <name type="common">Cytospora canker fungus</name>
    <name type="synonym">Sphaeria chrysosperma</name>
    <dbReference type="NCBI Taxonomy" id="252740"/>
    <lineage>
        <taxon>Eukaryota</taxon>
        <taxon>Fungi</taxon>
        <taxon>Dikarya</taxon>
        <taxon>Ascomycota</taxon>
        <taxon>Pezizomycotina</taxon>
        <taxon>Sordariomycetes</taxon>
        <taxon>Sordariomycetidae</taxon>
        <taxon>Diaporthales</taxon>
        <taxon>Cytosporaceae</taxon>
        <taxon>Cytospora</taxon>
    </lineage>
</organism>
<sequence length="682" mass="73342">MGFGLVAGLASAGLASLATAEDLLFHSTMVDTQEYTRATSVLGYTVHVATPEEWNSYTTADFERYKSVIIPDPTCGTVSEIDFFDATKAAWGPAIMGNIILIGTDPSFHASSRPGALTLIDDAVQFSASGNGTGLYFALSCYYDSVAASTVEALSYFGTITVRGQLACYNDAHLVANSSALGKLDDGALSDWSCSVHEVFTSYPTTGLFGFEPLAIAEGATGDGQKDFADRSNGIPYIIVKGATPAGCGDGVWDPTLEEECDDGPLNGTPDSSCSSSCKCLNGSIAPGFGNSFVHFFHDFLHSNGVDELYAGSDQLKYRLLISNFNGRPIHQLEVQPCPPNLERVDPFGAHHLERCDRLVPLDISVERKWLISHSLESIGILHQGLFQRCAYHCNTATNELNTASARIIVCIIAWRIPCSPDLDNTVSASPSHSLLCGSREQHTRGKWYFLLRKAGIIVRVVHTFKHNPEHVSHIAAELPDRLDPYRILVSGTEFVSVHRGYDCGVNDLVRCGCHEFCSSVDFVCHCSICELELCTNSAFVLGPRSSTFVSTAVTITLNATIPVSSPLSSIQQSSTVPLSSSPASISELSSSTIGTSERSSTASSVPYTVISSIVTGPASSAVPSSEVLPPPSASPSAVDWWILISIRGFFWIPQQHKKRGFVPVPHDLDDDNTQLCHDDCD</sequence>
<feature type="signal peptide" evidence="1">
    <location>
        <begin position="1"/>
        <end position="20"/>
    </location>
</feature>
<dbReference type="AlphaFoldDB" id="A0A423W9Y0"/>
<feature type="chain" id="PRO_5019398289" evidence="1">
    <location>
        <begin position="21"/>
        <end position="682"/>
    </location>
</feature>
<dbReference type="STRING" id="252740.A0A423W9Y0"/>
<gene>
    <name evidence="2" type="ORF">VSDG_03483</name>
</gene>
<evidence type="ECO:0000313" key="2">
    <source>
        <dbReference type="EMBL" id="ROW00165.1"/>
    </source>
</evidence>
<keyword evidence="1" id="KW-0732">Signal</keyword>
<dbReference type="EMBL" id="LJZO01000009">
    <property type="protein sequence ID" value="ROW00165.1"/>
    <property type="molecule type" value="Genomic_DNA"/>
</dbReference>